<evidence type="ECO:0000256" key="3">
    <source>
        <dbReference type="ARBA" id="ARBA00022850"/>
    </source>
</evidence>
<dbReference type="Gene3D" id="1.10.132.110">
    <property type="entry name" value="Serum amyloid A protein"/>
    <property type="match status" value="1"/>
</dbReference>
<dbReference type="SMART" id="SM00197">
    <property type="entry name" value="SAA"/>
    <property type="match status" value="1"/>
</dbReference>
<organism evidence="7 8">
    <name type="scientific">Theropithecus gelada</name>
    <name type="common">Gelada baboon</name>
    <dbReference type="NCBI Taxonomy" id="9565"/>
    <lineage>
        <taxon>Eukaryota</taxon>
        <taxon>Metazoa</taxon>
        <taxon>Chordata</taxon>
        <taxon>Craniata</taxon>
        <taxon>Vertebrata</taxon>
        <taxon>Euteleostomi</taxon>
        <taxon>Mammalia</taxon>
        <taxon>Eutheria</taxon>
        <taxon>Euarchontoglires</taxon>
        <taxon>Primates</taxon>
        <taxon>Haplorrhini</taxon>
        <taxon>Catarrhini</taxon>
        <taxon>Cercopithecidae</taxon>
        <taxon>Cercopithecinae</taxon>
        <taxon>Theropithecus</taxon>
    </lineage>
</organism>
<dbReference type="AlphaFoldDB" id="A0A8D2EUY0"/>
<feature type="chain" id="PRO_5034871035" description="Serum amyloid A protein" evidence="6">
    <location>
        <begin position="19"/>
        <end position="121"/>
    </location>
</feature>
<evidence type="ECO:0000256" key="6">
    <source>
        <dbReference type="SAM" id="SignalP"/>
    </source>
</evidence>
<dbReference type="PIRSF" id="PIRSF002472">
    <property type="entry name" value="Serum_amyloid_A"/>
    <property type="match status" value="1"/>
</dbReference>
<dbReference type="InterPro" id="IPR052464">
    <property type="entry name" value="Synovial_Prolif_Regulator"/>
</dbReference>
<dbReference type="Proteomes" id="UP000694411">
    <property type="component" value="Chromosome 14"/>
</dbReference>
<name>A0A8D2EUY0_THEGE</name>
<dbReference type="PRINTS" id="PR00306">
    <property type="entry name" value="SERUMAMYLOID"/>
</dbReference>
<evidence type="ECO:0000256" key="5">
    <source>
        <dbReference type="SAM" id="MobiDB-lite"/>
    </source>
</evidence>
<keyword evidence="8" id="KW-1185">Reference proteome</keyword>
<accession>A0A8D2EUY0</accession>
<dbReference type="PANTHER" id="PTHR23424">
    <property type="entry name" value="SERUM AMYLOID A"/>
    <property type="match status" value="1"/>
</dbReference>
<sequence length="121" mass="13328">MKLSIGIIFCSLVLGVSSQRWLTFLKEAGQGSPDMWKAYSDMKEANYKNSDKYFHAWGNYDAVQRGPGGVWAAEVIKPSSSCSLFASVLSEDSLAGHATNKWGHTGKDPNHFRPAGLPEKY</sequence>
<dbReference type="GO" id="GO:0034364">
    <property type="term" value="C:high-density lipoprotein particle"/>
    <property type="evidence" value="ECO:0007669"/>
    <property type="project" value="UniProtKB-UniRule"/>
</dbReference>
<evidence type="ECO:0000313" key="7">
    <source>
        <dbReference type="Ensembl" id="ENSTGEP00000014198.1"/>
    </source>
</evidence>
<keyword evidence="6" id="KW-0732">Signal</keyword>
<keyword evidence="3 4" id="KW-0345">HDL</keyword>
<dbReference type="InterPro" id="IPR000096">
    <property type="entry name" value="Serum_amyloid_A"/>
</dbReference>
<evidence type="ECO:0000256" key="1">
    <source>
        <dbReference type="ARBA" id="ARBA00007745"/>
    </source>
</evidence>
<feature type="signal peptide" evidence="6">
    <location>
        <begin position="1"/>
        <end position="18"/>
    </location>
</feature>
<proteinExistence type="inferred from homology"/>
<protein>
    <recommendedName>
        <fullName evidence="4">Serum amyloid A protein</fullName>
    </recommendedName>
</protein>
<evidence type="ECO:0000256" key="2">
    <source>
        <dbReference type="ARBA" id="ARBA00022486"/>
    </source>
</evidence>
<evidence type="ECO:0000313" key="8">
    <source>
        <dbReference type="Proteomes" id="UP000694411"/>
    </source>
</evidence>
<keyword evidence="2 4" id="KW-0011">Acute phase</keyword>
<dbReference type="FunFam" id="1.10.132.110:FF:000001">
    <property type="entry name" value="Serum amyloid A protein"/>
    <property type="match status" value="1"/>
</dbReference>
<dbReference type="PANTHER" id="PTHR23424:SF29">
    <property type="entry name" value="SERUM AMYLOID A PROTEIN"/>
    <property type="match status" value="1"/>
</dbReference>
<comment type="similarity">
    <text evidence="1 4">Belongs to the SAA family.</text>
</comment>
<dbReference type="GO" id="GO:0006953">
    <property type="term" value="P:acute-phase response"/>
    <property type="evidence" value="ECO:0007669"/>
    <property type="project" value="UniProtKB-UniRule"/>
</dbReference>
<reference evidence="7" key="2">
    <citation type="submission" date="2025-08" db="UniProtKB">
        <authorList>
            <consortium name="Ensembl"/>
        </authorList>
    </citation>
    <scope>IDENTIFICATION</scope>
</reference>
<dbReference type="Ensembl" id="ENSTGET00000017015.1">
    <property type="protein sequence ID" value="ENSTGEP00000014198.1"/>
    <property type="gene ID" value="ENSTGEG00000011517.1"/>
</dbReference>
<gene>
    <name evidence="7" type="primary">LOC112606908</name>
</gene>
<evidence type="ECO:0000256" key="4">
    <source>
        <dbReference type="RuleBase" id="RU000539"/>
    </source>
</evidence>
<reference evidence="7" key="1">
    <citation type="submission" date="2018-05" db="EMBL/GenBank/DDBJ databases">
        <title>Whole genome of Theropithecus gelada.</title>
        <authorList>
            <person name="Chiou K.L."/>
            <person name="Snyder-Mackler N."/>
        </authorList>
    </citation>
    <scope>NUCLEOTIDE SEQUENCE [LARGE SCALE GENOMIC DNA]</scope>
</reference>
<reference evidence="7" key="3">
    <citation type="submission" date="2025-09" db="UniProtKB">
        <authorList>
            <consortium name="Ensembl"/>
        </authorList>
    </citation>
    <scope>IDENTIFICATION</scope>
</reference>
<dbReference type="Pfam" id="PF00277">
    <property type="entry name" value="SAA"/>
    <property type="match status" value="1"/>
</dbReference>
<comment type="function">
    <text evidence="4">Major acute phase reactant. Apolipoprotein of the HDL complex.</text>
</comment>
<feature type="region of interest" description="Disordered" evidence="5">
    <location>
        <begin position="98"/>
        <end position="121"/>
    </location>
</feature>